<dbReference type="Gene3D" id="1.20.1720.10">
    <property type="entry name" value="Multidrug resistance protein D"/>
    <property type="match status" value="1"/>
</dbReference>
<name>A0A4R3JI71_9RHOB</name>
<feature type="domain" description="Major facilitator superfamily (MFS) profile" evidence="9">
    <location>
        <begin position="45"/>
        <end position="428"/>
    </location>
</feature>
<feature type="transmembrane region" description="Helical" evidence="8">
    <location>
        <begin position="338"/>
        <end position="355"/>
    </location>
</feature>
<evidence type="ECO:0000256" key="5">
    <source>
        <dbReference type="ARBA" id="ARBA00022692"/>
    </source>
</evidence>
<accession>A0A4R3JI71</accession>
<dbReference type="GO" id="GO:1990961">
    <property type="term" value="P:xenobiotic detoxification by transmembrane export across the plasma membrane"/>
    <property type="evidence" value="ECO:0007669"/>
    <property type="project" value="InterPro"/>
</dbReference>
<keyword evidence="4" id="KW-1003">Cell membrane</keyword>
<dbReference type="PANTHER" id="PTHR42718">
    <property type="entry name" value="MAJOR FACILITATOR SUPERFAMILY MULTIDRUG TRANSPORTER MFSC"/>
    <property type="match status" value="1"/>
</dbReference>
<reference evidence="10 11" key="1">
    <citation type="submission" date="2019-03" db="EMBL/GenBank/DDBJ databases">
        <title>Genomic Encyclopedia of Type Strains, Phase IV (KMG-IV): sequencing the most valuable type-strain genomes for metagenomic binning, comparative biology and taxonomic classification.</title>
        <authorList>
            <person name="Goeker M."/>
        </authorList>
    </citation>
    <scope>NUCLEOTIDE SEQUENCE [LARGE SCALE GENOMIC DNA]</scope>
    <source>
        <strain evidence="10 11">DSM 104836</strain>
    </source>
</reference>
<comment type="caution">
    <text evidence="10">The sequence shown here is derived from an EMBL/GenBank/DDBJ whole genome shotgun (WGS) entry which is preliminary data.</text>
</comment>
<feature type="transmembrane region" description="Helical" evidence="8">
    <location>
        <begin position="376"/>
        <end position="396"/>
    </location>
</feature>
<evidence type="ECO:0000256" key="2">
    <source>
        <dbReference type="ARBA" id="ARBA00006236"/>
    </source>
</evidence>
<feature type="transmembrane region" description="Helical" evidence="8">
    <location>
        <begin position="168"/>
        <end position="186"/>
    </location>
</feature>
<dbReference type="InterPro" id="IPR036259">
    <property type="entry name" value="MFS_trans_sf"/>
</dbReference>
<feature type="transmembrane region" description="Helical" evidence="8">
    <location>
        <begin position="111"/>
        <end position="134"/>
    </location>
</feature>
<evidence type="ECO:0000256" key="1">
    <source>
        <dbReference type="ARBA" id="ARBA00004651"/>
    </source>
</evidence>
<dbReference type="CDD" id="cd17320">
    <property type="entry name" value="MFS_MdfA_MDR_like"/>
    <property type="match status" value="1"/>
</dbReference>
<keyword evidence="8" id="KW-0997">Cell inner membrane</keyword>
<dbReference type="NCBIfam" id="TIGR00710">
    <property type="entry name" value="efflux_Bcr_CflA"/>
    <property type="match status" value="1"/>
</dbReference>
<evidence type="ECO:0000259" key="9">
    <source>
        <dbReference type="PROSITE" id="PS50850"/>
    </source>
</evidence>
<feature type="transmembrane region" description="Helical" evidence="8">
    <location>
        <begin position="311"/>
        <end position="332"/>
    </location>
</feature>
<organism evidence="10 11">
    <name type="scientific">Primorskyibacter sedentarius</name>
    <dbReference type="NCBI Taxonomy" id="745311"/>
    <lineage>
        <taxon>Bacteria</taxon>
        <taxon>Pseudomonadati</taxon>
        <taxon>Pseudomonadota</taxon>
        <taxon>Alphaproteobacteria</taxon>
        <taxon>Rhodobacterales</taxon>
        <taxon>Roseobacteraceae</taxon>
        <taxon>Primorskyibacter</taxon>
    </lineage>
</organism>
<feature type="transmembrane region" description="Helical" evidence="8">
    <location>
        <begin position="402"/>
        <end position="424"/>
    </location>
</feature>
<feature type="transmembrane region" description="Helical" evidence="8">
    <location>
        <begin position="79"/>
        <end position="99"/>
    </location>
</feature>
<keyword evidence="3 8" id="KW-0813">Transport</keyword>
<dbReference type="PROSITE" id="PS50850">
    <property type="entry name" value="MFS"/>
    <property type="match status" value="1"/>
</dbReference>
<dbReference type="Pfam" id="PF07690">
    <property type="entry name" value="MFS_1"/>
    <property type="match status" value="1"/>
</dbReference>
<evidence type="ECO:0000313" key="11">
    <source>
        <dbReference type="Proteomes" id="UP000295696"/>
    </source>
</evidence>
<dbReference type="InterPro" id="IPR005829">
    <property type="entry name" value="Sugar_transporter_CS"/>
</dbReference>
<feature type="transmembrane region" description="Helical" evidence="8">
    <location>
        <begin position="245"/>
        <end position="269"/>
    </location>
</feature>
<evidence type="ECO:0000256" key="8">
    <source>
        <dbReference type="RuleBase" id="RU365088"/>
    </source>
</evidence>
<dbReference type="Proteomes" id="UP000295696">
    <property type="component" value="Unassembled WGS sequence"/>
</dbReference>
<dbReference type="SUPFAM" id="SSF103473">
    <property type="entry name" value="MFS general substrate transporter"/>
    <property type="match status" value="1"/>
</dbReference>
<proteinExistence type="inferred from homology"/>
<evidence type="ECO:0000256" key="7">
    <source>
        <dbReference type="ARBA" id="ARBA00023136"/>
    </source>
</evidence>
<keyword evidence="7 8" id="KW-0472">Membrane</keyword>
<evidence type="ECO:0000256" key="6">
    <source>
        <dbReference type="ARBA" id="ARBA00022989"/>
    </source>
</evidence>
<feature type="transmembrane region" description="Helical" evidence="8">
    <location>
        <begin position="140"/>
        <end position="156"/>
    </location>
</feature>
<keyword evidence="11" id="KW-1185">Reference proteome</keyword>
<dbReference type="InterPro" id="IPR011701">
    <property type="entry name" value="MFS"/>
</dbReference>
<comment type="subcellular location">
    <subcellularLocation>
        <location evidence="8">Cell inner membrane</location>
        <topology evidence="8">Multi-pass membrane protein</topology>
    </subcellularLocation>
    <subcellularLocation>
        <location evidence="1">Cell membrane</location>
        <topology evidence="1">Multi-pass membrane protein</topology>
    </subcellularLocation>
</comment>
<dbReference type="GO" id="GO:0005886">
    <property type="term" value="C:plasma membrane"/>
    <property type="evidence" value="ECO:0007669"/>
    <property type="project" value="UniProtKB-SubCell"/>
</dbReference>
<comment type="similarity">
    <text evidence="2 8">Belongs to the major facilitator superfamily. Bcr/CmlA family.</text>
</comment>
<dbReference type="PROSITE" id="PS00216">
    <property type="entry name" value="SUGAR_TRANSPORT_1"/>
    <property type="match status" value="1"/>
</dbReference>
<evidence type="ECO:0000256" key="3">
    <source>
        <dbReference type="ARBA" id="ARBA00022448"/>
    </source>
</evidence>
<dbReference type="InterPro" id="IPR020846">
    <property type="entry name" value="MFS_dom"/>
</dbReference>
<sequence>MLIANSQTEQIRADLEWTWPLTGRTQWKMNSLTQVRYLDRATPPHISTLILLSGMAALAMNIFLPSLPKMTEHFQTDYSLMQLSVAIYLAVNAGLQLVIGPISDKLGRRTVILAGIGLFCVATLGCLVASNIWVFLGFRMMQAVIATSMVLSRAVVRDMYPQDRSASMIGYVTMGMSVVPMIGPMIGGYLDELLGWKANFWLLLALGVALFALAWRDLGETAQRSGLTLRAQFAEYPELLRSPRFWGYAMAAGFSSGAFFAYVGGAPFVGSVVFGMSPSTLGLFFGAPALGYFFGNYMTARFATRLGINRLVLWGSLCVALGIGLAILLFAAGLGNELVFFGSMTFVGLGNGLSLPNATAGMLSVRPHLAGTASGLGGAFQIGLGAALSALAGSLLNPAWGVWPLLLIQFSTALMAIVAILMVIRRERSLGVQPLE</sequence>
<dbReference type="PANTHER" id="PTHR42718:SF46">
    <property type="entry name" value="BLR6921 PROTEIN"/>
    <property type="match status" value="1"/>
</dbReference>
<gene>
    <name evidence="10" type="ORF">EDD52_103133</name>
</gene>
<dbReference type="EMBL" id="SLZU01000003">
    <property type="protein sequence ID" value="TCS65717.1"/>
    <property type="molecule type" value="Genomic_DNA"/>
</dbReference>
<keyword evidence="5 8" id="KW-0812">Transmembrane</keyword>
<dbReference type="GO" id="GO:0042910">
    <property type="term" value="F:xenobiotic transmembrane transporter activity"/>
    <property type="evidence" value="ECO:0007669"/>
    <property type="project" value="InterPro"/>
</dbReference>
<feature type="transmembrane region" description="Helical" evidence="8">
    <location>
        <begin position="46"/>
        <end position="67"/>
    </location>
</feature>
<feature type="transmembrane region" description="Helical" evidence="8">
    <location>
        <begin position="198"/>
        <end position="215"/>
    </location>
</feature>
<dbReference type="AlphaFoldDB" id="A0A4R3JI71"/>
<dbReference type="InterPro" id="IPR004812">
    <property type="entry name" value="Efflux_drug-R_Bcr/CmlA"/>
</dbReference>
<protein>
    <recommendedName>
        <fullName evidence="8">Bcr/CflA family efflux transporter</fullName>
    </recommendedName>
</protein>
<feature type="transmembrane region" description="Helical" evidence="8">
    <location>
        <begin position="281"/>
        <end position="299"/>
    </location>
</feature>
<keyword evidence="6 8" id="KW-1133">Transmembrane helix</keyword>
<evidence type="ECO:0000256" key="4">
    <source>
        <dbReference type="ARBA" id="ARBA00022475"/>
    </source>
</evidence>
<evidence type="ECO:0000313" key="10">
    <source>
        <dbReference type="EMBL" id="TCS65717.1"/>
    </source>
</evidence>